<dbReference type="InterPro" id="IPR015943">
    <property type="entry name" value="WD40/YVTN_repeat-like_dom_sf"/>
</dbReference>
<gene>
    <name evidence="3" type="ORF">PsYK624_104460</name>
</gene>
<organism evidence="3 4">
    <name type="scientific">Phanerochaete sordida</name>
    <dbReference type="NCBI Taxonomy" id="48140"/>
    <lineage>
        <taxon>Eukaryota</taxon>
        <taxon>Fungi</taxon>
        <taxon>Dikarya</taxon>
        <taxon>Basidiomycota</taxon>
        <taxon>Agaricomycotina</taxon>
        <taxon>Agaricomycetes</taxon>
        <taxon>Polyporales</taxon>
        <taxon>Phanerochaetaceae</taxon>
        <taxon>Phanerochaete</taxon>
    </lineage>
</organism>
<reference evidence="3 4" key="1">
    <citation type="submission" date="2021-08" db="EMBL/GenBank/DDBJ databases">
        <title>Draft Genome Sequence of Phanerochaete sordida strain YK-624.</title>
        <authorList>
            <person name="Mori T."/>
            <person name="Dohra H."/>
            <person name="Suzuki T."/>
            <person name="Kawagishi H."/>
            <person name="Hirai H."/>
        </authorList>
    </citation>
    <scope>NUCLEOTIDE SEQUENCE [LARGE SCALE GENOMIC DNA]</scope>
    <source>
        <strain evidence="3 4">YK-624</strain>
    </source>
</reference>
<dbReference type="InterPro" id="IPR011047">
    <property type="entry name" value="Quinoprotein_ADH-like_sf"/>
</dbReference>
<dbReference type="Proteomes" id="UP000703269">
    <property type="component" value="Unassembled WGS sequence"/>
</dbReference>
<keyword evidence="1" id="KW-0853">WD repeat</keyword>
<dbReference type="PANTHER" id="PTHR19879">
    <property type="entry name" value="TRANSCRIPTION INITIATION FACTOR TFIID"/>
    <property type="match status" value="1"/>
</dbReference>
<feature type="repeat" description="WD" evidence="1">
    <location>
        <begin position="483"/>
        <end position="524"/>
    </location>
</feature>
<evidence type="ECO:0000256" key="1">
    <source>
        <dbReference type="PROSITE-ProRule" id="PRU00221"/>
    </source>
</evidence>
<dbReference type="PANTHER" id="PTHR19879:SF9">
    <property type="entry name" value="TRANSCRIPTION INITIATION FACTOR TFIID SUBUNIT 5"/>
    <property type="match status" value="1"/>
</dbReference>
<sequence>MFWSNHIPSAPHDIYSSSFAPIQHGYALWVPEPQKHGEPQIGDVGFFVSGGFHRLFSLDTLDPLRKVTKRPIPFEATEPLPPELLETHTTSRRLVAKAHCSYGVKASETSGQVDVGVGSGSAGVGAKYACIAAQGAVLELQSAADSEVLYRNTLLKAYILRNHAHWVAYARETLHLDVKEEEIVFISGTVKSRADWAVMAFSNTLRSYQGSVSGRVSGVAGLAAGHSHTSLAIGAEMERYGEHYAQSGDRSRPVESDWQDQSILLERYMVRRWLRVLKNMSAGAGYYRPPSDRGGQDESREGQSASSKYPYTQENQNGDSVESLLEYMFETAGVGVAIASDSDITGIMGSRTAIDFGSYLRKAQPPVHVDGAVGWISMEDVIASERKRLIARRHITASVLKDWPNASQDGAGYLKDVQVTFGPGYAKRDPVTIPTLAFADSAQLSRGAGCIAVSRDGEYLAASFGSNSISVWRTKDGLRIQHIQDQGRSVLSLAFSPDNRRLASATEGKRPAVWDVRTGRRLFYLEGHTRGGITHVVYAPTGPFIATVSKEEQAVRVWDAGSGACLNPYRTREAIDRLSFSPTSDQLYIQLKTQCVTYDLAIQDVTAKYSGSRNKEPSFALSSDGDFLAVLSAPDIVQVYRLRNGREHLRITHSKGLSGPLAFSPNSTELLACCPEEQSAVAFDMEKGLPCYVYRACAEVRNVSYSQNGEYIVTGSGGGLVEIFDARSTLRIAAFDSGNVMELVSQPEHGYVFVRPLEGPIYMHNVCDLSRLM</sequence>
<dbReference type="Gene3D" id="2.130.10.10">
    <property type="entry name" value="YVTN repeat-like/Quinoprotein amine dehydrogenase"/>
    <property type="match status" value="2"/>
</dbReference>
<feature type="compositionally biased region" description="Basic and acidic residues" evidence="2">
    <location>
        <begin position="290"/>
        <end position="301"/>
    </location>
</feature>
<dbReference type="AlphaFoldDB" id="A0A9P3GG46"/>
<dbReference type="InterPro" id="IPR001680">
    <property type="entry name" value="WD40_rpt"/>
</dbReference>
<comment type="caution">
    <text evidence="3">The sequence shown here is derived from an EMBL/GenBank/DDBJ whole genome shotgun (WGS) entry which is preliminary data.</text>
</comment>
<dbReference type="OrthoDB" id="3222453at2759"/>
<feature type="region of interest" description="Disordered" evidence="2">
    <location>
        <begin position="286"/>
        <end position="316"/>
    </location>
</feature>
<name>A0A9P3GG46_9APHY</name>
<evidence type="ECO:0000256" key="2">
    <source>
        <dbReference type="SAM" id="MobiDB-lite"/>
    </source>
</evidence>
<dbReference type="SMART" id="SM00320">
    <property type="entry name" value="WD40"/>
    <property type="match status" value="4"/>
</dbReference>
<keyword evidence="4" id="KW-1185">Reference proteome</keyword>
<dbReference type="SUPFAM" id="SSF50998">
    <property type="entry name" value="Quinoprotein alcohol dehydrogenase-like"/>
    <property type="match status" value="1"/>
</dbReference>
<protein>
    <submittedName>
        <fullName evidence="3">WD40 repeat domain-containing protein</fullName>
    </submittedName>
</protein>
<evidence type="ECO:0000313" key="4">
    <source>
        <dbReference type="Proteomes" id="UP000703269"/>
    </source>
</evidence>
<accession>A0A9P3GG46</accession>
<proteinExistence type="predicted"/>
<dbReference type="PROSITE" id="PS50082">
    <property type="entry name" value="WD_REPEATS_2"/>
    <property type="match status" value="1"/>
</dbReference>
<dbReference type="EMBL" id="BPQB01000039">
    <property type="protein sequence ID" value="GJE94277.1"/>
    <property type="molecule type" value="Genomic_DNA"/>
</dbReference>
<dbReference type="Pfam" id="PF00400">
    <property type="entry name" value="WD40"/>
    <property type="match status" value="3"/>
</dbReference>
<feature type="compositionally biased region" description="Polar residues" evidence="2">
    <location>
        <begin position="302"/>
        <end position="316"/>
    </location>
</feature>
<evidence type="ECO:0000313" key="3">
    <source>
        <dbReference type="EMBL" id="GJE94277.1"/>
    </source>
</evidence>